<dbReference type="OrthoDB" id="1750591at2759"/>
<feature type="region of interest" description="Disordered" evidence="1">
    <location>
        <begin position="39"/>
        <end position="157"/>
    </location>
</feature>
<dbReference type="Pfam" id="PF05699">
    <property type="entry name" value="Dimer_Tnp_hAT"/>
    <property type="match status" value="1"/>
</dbReference>
<keyword evidence="4" id="KW-1185">Reference proteome</keyword>
<dbReference type="GO" id="GO:0046983">
    <property type="term" value="F:protein dimerization activity"/>
    <property type="evidence" value="ECO:0007669"/>
    <property type="project" value="InterPro"/>
</dbReference>
<feature type="domain" description="HAT C-terminal dimerisation" evidence="2">
    <location>
        <begin position="608"/>
        <end position="661"/>
    </location>
</feature>
<dbReference type="InterPro" id="IPR008906">
    <property type="entry name" value="HATC_C_dom"/>
</dbReference>
<sequence>MRSTVSLERALAIQQLMASVRIRARLPLKCFQRMLGLMQGRTGHPRSPRVTRPAASTASNVQLPDYLRQAPATLPSSSDTSLESLSKNSSALNLANPDTESEDVNFKLFPTGSSKSTYTTPPVSPVPKSSDPWPNHTASNNTCISVSSPGVPSPQYPSDRANYPVDIADDDIKRCILRNGPCQPEGPFPRDIKGRCFSEEFYNRTSKKGGKIPHPKWIGFTASHAGFLESEVHDHGALGIENEIVKLLESESISIHKCRGQGYDGASAMSGAYSGVQKRILAREPSAIYIHCASHNLNPVLNDACQNVTEVRGYYDTVQKLYVFFSGSIKRWELLEGHLSNSSGQRTLKRLCPMRWGSRNDAIESLRFRYADILQALSKIILLSKKPDERAEAMGLKKAMEKFEFVLMTVMQGKILETVNVASRALQDKNMDIMLASKLLGNALDTLTKLREEFESVHATAEALAESWGIGSSFTHKRARRIKTHFDELCEDQRLQNAKEYFRVSVFCATIDTCTGQLKRRFCGMYEVAKRFGFLCPGPLLRFSDNDLSQMANALVVQYTDDLSSEFAMQLLSFRNALKPAIQEIEHGSIADLAQLLFIRHHSILPSVPDVATALKLFLTLPVTVATAERSFSKLKVIKTFLRSTMSQERLSSLALLSIENARARNIDIKAAVKDFAHQNARRAQRIL</sequence>
<dbReference type="PANTHER" id="PTHR45749">
    <property type="match status" value="1"/>
</dbReference>
<proteinExistence type="predicted"/>
<dbReference type="PANTHER" id="PTHR45749:SF37">
    <property type="entry name" value="OS05G0311600 PROTEIN"/>
    <property type="match status" value="1"/>
</dbReference>
<evidence type="ECO:0000313" key="4">
    <source>
        <dbReference type="Proteomes" id="UP000281406"/>
    </source>
</evidence>
<evidence type="ECO:0000256" key="1">
    <source>
        <dbReference type="SAM" id="MobiDB-lite"/>
    </source>
</evidence>
<name>A0A3N0YWE2_ANAGA</name>
<protein>
    <submittedName>
        <fullName evidence="3">Zinc finger MYM-type protein 1</fullName>
    </submittedName>
</protein>
<comment type="caution">
    <text evidence="3">The sequence shown here is derived from an EMBL/GenBank/DDBJ whole genome shotgun (WGS) entry which is preliminary data.</text>
</comment>
<gene>
    <name evidence="3" type="ORF">DPX16_2825</name>
</gene>
<feature type="compositionally biased region" description="Low complexity" evidence="1">
    <location>
        <begin position="74"/>
        <end position="94"/>
    </location>
</feature>
<dbReference type="InterPro" id="IPR012337">
    <property type="entry name" value="RNaseH-like_sf"/>
</dbReference>
<dbReference type="EMBL" id="RJVU01020146">
    <property type="protein sequence ID" value="ROL50526.1"/>
    <property type="molecule type" value="Genomic_DNA"/>
</dbReference>
<dbReference type="AlphaFoldDB" id="A0A3N0YWE2"/>
<dbReference type="SUPFAM" id="SSF53098">
    <property type="entry name" value="Ribonuclease H-like"/>
    <property type="match status" value="1"/>
</dbReference>
<organism evidence="3 4">
    <name type="scientific">Anabarilius grahami</name>
    <name type="common">Kanglang fish</name>
    <name type="synonym">Barilius grahami</name>
    <dbReference type="NCBI Taxonomy" id="495550"/>
    <lineage>
        <taxon>Eukaryota</taxon>
        <taxon>Metazoa</taxon>
        <taxon>Chordata</taxon>
        <taxon>Craniata</taxon>
        <taxon>Vertebrata</taxon>
        <taxon>Euteleostomi</taxon>
        <taxon>Actinopterygii</taxon>
        <taxon>Neopterygii</taxon>
        <taxon>Teleostei</taxon>
        <taxon>Ostariophysi</taxon>
        <taxon>Cypriniformes</taxon>
        <taxon>Xenocyprididae</taxon>
        <taxon>Xenocypridinae</taxon>
        <taxon>Xenocypridinae incertae sedis</taxon>
        <taxon>Anabarilius</taxon>
    </lineage>
</organism>
<feature type="compositionally biased region" description="Polar residues" evidence="1">
    <location>
        <begin position="136"/>
        <end position="150"/>
    </location>
</feature>
<reference evidence="3 4" key="1">
    <citation type="submission" date="2018-10" db="EMBL/GenBank/DDBJ databases">
        <title>Genome assembly for a Yunnan-Guizhou Plateau 3E fish, Anabarilius grahami (Regan), and its evolutionary and genetic applications.</title>
        <authorList>
            <person name="Jiang W."/>
        </authorList>
    </citation>
    <scope>NUCLEOTIDE SEQUENCE [LARGE SCALE GENOMIC DNA]</scope>
    <source>
        <strain evidence="3">AG-KIZ</strain>
        <tissue evidence="3">Muscle</tissue>
    </source>
</reference>
<evidence type="ECO:0000313" key="3">
    <source>
        <dbReference type="EMBL" id="ROL50526.1"/>
    </source>
</evidence>
<dbReference type="Proteomes" id="UP000281406">
    <property type="component" value="Unassembled WGS sequence"/>
</dbReference>
<feature type="compositionally biased region" description="Low complexity" evidence="1">
    <location>
        <begin position="113"/>
        <end position="134"/>
    </location>
</feature>
<accession>A0A3N0YWE2</accession>
<evidence type="ECO:0000259" key="2">
    <source>
        <dbReference type="Pfam" id="PF05699"/>
    </source>
</evidence>